<evidence type="ECO:0000256" key="4">
    <source>
        <dbReference type="SAM" id="MobiDB-lite"/>
    </source>
</evidence>
<dbReference type="EMBL" id="CP151505">
    <property type="protein sequence ID" value="WZN62000.1"/>
    <property type="molecule type" value="Genomic_DNA"/>
</dbReference>
<evidence type="ECO:0000256" key="2">
    <source>
        <dbReference type="PIRSR" id="PIRSR600101-2"/>
    </source>
</evidence>
<comment type="catalytic activity">
    <reaction evidence="3">
        <text>an S-substituted glutathione + H2O = an S-substituted L-cysteinylglycine + L-glutamate</text>
        <dbReference type="Rhea" id="RHEA:59468"/>
        <dbReference type="ChEBI" id="CHEBI:15377"/>
        <dbReference type="ChEBI" id="CHEBI:29985"/>
        <dbReference type="ChEBI" id="CHEBI:90779"/>
        <dbReference type="ChEBI" id="CHEBI:143103"/>
        <dbReference type="EC" id="3.4.19.13"/>
    </reaction>
</comment>
<feature type="binding site" evidence="2">
    <location>
        <position position="548"/>
    </location>
    <ligand>
        <name>L-glutamate</name>
        <dbReference type="ChEBI" id="CHEBI:29985"/>
    </ligand>
</feature>
<comment type="catalytic activity">
    <reaction evidence="3">
        <text>glutathione + H2O = L-cysteinylglycine + L-glutamate</text>
        <dbReference type="Rhea" id="RHEA:28807"/>
        <dbReference type="ChEBI" id="CHEBI:15377"/>
        <dbReference type="ChEBI" id="CHEBI:29985"/>
        <dbReference type="ChEBI" id="CHEBI:57925"/>
        <dbReference type="ChEBI" id="CHEBI:61694"/>
        <dbReference type="EC" id="3.4.19.13"/>
    </reaction>
</comment>
<dbReference type="GO" id="GO:0006751">
    <property type="term" value="P:glutathione catabolic process"/>
    <property type="evidence" value="ECO:0007669"/>
    <property type="project" value="UniProtKB-UniRule"/>
</dbReference>
<feature type="binding site" evidence="2">
    <location>
        <begin position="576"/>
        <end position="577"/>
    </location>
    <ligand>
        <name>L-glutamate</name>
        <dbReference type="ChEBI" id="CHEBI:29985"/>
    </ligand>
</feature>
<dbReference type="GO" id="GO:0005886">
    <property type="term" value="C:plasma membrane"/>
    <property type="evidence" value="ECO:0007669"/>
    <property type="project" value="TreeGrafter"/>
</dbReference>
<evidence type="ECO:0000313" key="7">
    <source>
        <dbReference type="Proteomes" id="UP001472866"/>
    </source>
</evidence>
<dbReference type="Pfam" id="PF01019">
    <property type="entry name" value="G_glu_transpept"/>
    <property type="match status" value="1"/>
</dbReference>
<dbReference type="InterPro" id="IPR029055">
    <property type="entry name" value="Ntn_hydrolases_N"/>
</dbReference>
<dbReference type="GO" id="GO:0036374">
    <property type="term" value="F:glutathione hydrolase activity"/>
    <property type="evidence" value="ECO:0007669"/>
    <property type="project" value="UniProtKB-UniRule"/>
</dbReference>
<comment type="pathway">
    <text evidence="3">Sulfur metabolism; glutathione metabolism.</text>
</comment>
<dbReference type="GO" id="GO:0103068">
    <property type="term" value="F:leukotriene C4 gamma-glutamyl transferase activity"/>
    <property type="evidence" value="ECO:0007669"/>
    <property type="project" value="UniProtKB-EC"/>
</dbReference>
<dbReference type="EC" id="2.3.2.2" evidence="3"/>
<keyword evidence="3" id="KW-0808">Transferase</keyword>
<proteinExistence type="predicted"/>
<dbReference type="EC" id="3.4.19.13" evidence="3"/>
<dbReference type="PANTHER" id="PTHR11686:SF9">
    <property type="entry name" value="RE13973P"/>
    <property type="match status" value="1"/>
</dbReference>
<feature type="binding site" evidence="2">
    <location>
        <position position="218"/>
    </location>
    <ligand>
        <name>L-glutamate</name>
        <dbReference type="ChEBI" id="CHEBI:29985"/>
    </ligand>
</feature>
<dbReference type="PANTHER" id="PTHR11686">
    <property type="entry name" value="GAMMA GLUTAMYL TRANSPEPTIDASE"/>
    <property type="match status" value="1"/>
</dbReference>
<protein>
    <recommendedName>
        <fullName evidence="3">Glutathione hydrolase</fullName>
        <ecNumber evidence="3">2.3.2.2</ecNumber>
        <ecNumber evidence="3">3.4.19.13</ecNumber>
    </recommendedName>
    <alternativeName>
        <fullName evidence="3">Gamma-glutamyltransferase</fullName>
    </alternativeName>
    <alternativeName>
        <fullName evidence="3">Gamma-glutamyltranspeptidase</fullName>
    </alternativeName>
</protein>
<organism evidence="6 7">
    <name type="scientific">Chloropicon roscoffensis</name>
    <dbReference type="NCBI Taxonomy" id="1461544"/>
    <lineage>
        <taxon>Eukaryota</taxon>
        <taxon>Viridiplantae</taxon>
        <taxon>Chlorophyta</taxon>
        <taxon>Chloropicophyceae</taxon>
        <taxon>Chloropicales</taxon>
        <taxon>Chloropicaceae</taxon>
        <taxon>Chloropicon</taxon>
    </lineage>
</organism>
<comment type="catalytic activity">
    <reaction evidence="3">
        <text>an N-terminal (5-L-glutamyl)-[peptide] + an alpha-amino acid = 5-L-glutamyl amino acid + an N-terminal L-alpha-aminoacyl-[peptide]</text>
        <dbReference type="Rhea" id="RHEA:23904"/>
        <dbReference type="Rhea" id="RHEA-COMP:9780"/>
        <dbReference type="Rhea" id="RHEA-COMP:9795"/>
        <dbReference type="ChEBI" id="CHEBI:77644"/>
        <dbReference type="ChEBI" id="CHEBI:78597"/>
        <dbReference type="ChEBI" id="CHEBI:78599"/>
        <dbReference type="ChEBI" id="CHEBI:78608"/>
        <dbReference type="EC" id="2.3.2.2"/>
    </reaction>
</comment>
<keyword evidence="5" id="KW-0472">Membrane</keyword>
<keyword evidence="5" id="KW-0812">Transmembrane</keyword>
<keyword evidence="3" id="KW-0378">Hydrolase</keyword>
<dbReference type="SUPFAM" id="SSF56235">
    <property type="entry name" value="N-terminal nucleophile aminohydrolases (Ntn hydrolases)"/>
    <property type="match status" value="1"/>
</dbReference>
<keyword evidence="3" id="KW-0012">Acyltransferase</keyword>
<dbReference type="InterPro" id="IPR000101">
    <property type="entry name" value="GGT_peptidase"/>
</dbReference>
<dbReference type="InterPro" id="IPR043138">
    <property type="entry name" value="GGT_lsub"/>
</dbReference>
<feature type="region of interest" description="Disordered" evidence="4">
    <location>
        <begin position="1"/>
        <end position="43"/>
    </location>
</feature>
<reference evidence="6 7" key="1">
    <citation type="submission" date="2024-03" db="EMBL/GenBank/DDBJ databases">
        <title>Complete genome sequence of the green alga Chloropicon roscoffensis RCC1871.</title>
        <authorList>
            <person name="Lemieux C."/>
            <person name="Pombert J.-F."/>
            <person name="Otis C."/>
            <person name="Turmel M."/>
        </authorList>
    </citation>
    <scope>NUCLEOTIDE SEQUENCE [LARGE SCALE GENOMIC DNA]</scope>
    <source>
        <strain evidence="6 7">RCC1871</strain>
    </source>
</reference>
<feature type="transmembrane region" description="Helical" evidence="5">
    <location>
        <begin position="94"/>
        <end position="116"/>
    </location>
</feature>
<feature type="binding site" evidence="2">
    <location>
        <begin position="524"/>
        <end position="526"/>
    </location>
    <ligand>
        <name>L-glutamate</name>
        <dbReference type="ChEBI" id="CHEBI:29985"/>
    </ligand>
</feature>
<feature type="region of interest" description="Disordered" evidence="4">
    <location>
        <begin position="704"/>
        <end position="785"/>
    </location>
</feature>
<name>A0AAX4P8W1_9CHLO</name>
<keyword evidence="5" id="KW-1133">Transmembrane helix</keyword>
<dbReference type="InterPro" id="IPR043137">
    <property type="entry name" value="GGT_ssub_C"/>
</dbReference>
<dbReference type="Gene3D" id="1.10.246.130">
    <property type="match status" value="1"/>
</dbReference>
<evidence type="ECO:0000256" key="5">
    <source>
        <dbReference type="SAM" id="Phobius"/>
    </source>
</evidence>
<dbReference type="FunFam" id="3.60.20.40:FF:000001">
    <property type="entry name" value="Gamma-glutamyltranspeptidase 1"/>
    <property type="match status" value="1"/>
</dbReference>
<evidence type="ECO:0000256" key="3">
    <source>
        <dbReference type="RuleBase" id="RU368068"/>
    </source>
</evidence>
<dbReference type="Proteomes" id="UP001472866">
    <property type="component" value="Chromosome 05"/>
</dbReference>
<evidence type="ECO:0000313" key="6">
    <source>
        <dbReference type="EMBL" id="WZN62000.1"/>
    </source>
</evidence>
<keyword evidence="7" id="KW-1185">Reference proteome</keyword>
<feature type="compositionally biased region" description="Basic and acidic residues" evidence="4">
    <location>
        <begin position="736"/>
        <end position="766"/>
    </location>
</feature>
<gene>
    <name evidence="6" type="ORF">HKI87_05g35360</name>
</gene>
<feature type="binding site" evidence="2">
    <location>
        <position position="613"/>
    </location>
    <ligand>
        <name>L-glutamate</name>
        <dbReference type="ChEBI" id="CHEBI:29985"/>
    </ligand>
</feature>
<evidence type="ECO:0000256" key="1">
    <source>
        <dbReference type="PIRSR" id="PIRSR600101-1"/>
    </source>
</evidence>
<sequence>MRKGSKGKFEALPTEVELGGLDTMSSSGGAFKDTSQQEEDVQDSEYGRLLLANNSGTPTTSSDETSMINKGEGGWFRRLVDESSMLRWREPRTILAALCLLLLAVVAIESLVATVLRRKEDKVIHNKYHGYEWQQGLLQDYVGRPREVRSKYGVVASDQGDCSEVGAEALRAGGHAADAAVATALCLGVKNPFASGIGGGAFILVHTKTGIANAIDAREPAPLAANETMFVDDPKKALTGGLAVGVPLELLGLHKLWVKYGRLNWEDLVLPSVELAKEGFKAHPYLVSSVKDHKEAMAANPDLGAIFMPKGRAPEVGEFCCARPQLAETLLRVAKEGPSALYSGELARGLAQDVRDAGGILTEDDLKGARVRMLHPIHADVFGHRVYTLPPPSSGAVVVSILKQLAERRVPAASNGLLGRHRLVEAMKNAFAVRMNLGDPGTGRDDPNSRLRPFLDVSKLDKVVEDLLSSDFAAELVAQTLDNSTKSVSEYGGEYNLNYVPADNGTSHLSIIDADENAVSMTMTINTGFGSKLISKRTGLLLNNEMDDFSIPGVPNVYGLEPSEANYVRPGKKPLSSMSPMIVTEPPRRSMGPVNEALVGPGKVKMVIGGSGGPRIITAIAQVFLNYFDVRSGARDSVSYARMHHQLLPDELLLENKTIHEGRIIVRKRIGDQLKRYNHTVKHVQRSLGVVQLAVMEDGEAVGVSDSRKDGAPAAVIDGGERITSKPKQAPGGFSHGDEQAGEGGRETKEHHEYHGAQCGDSDRDSNGVPRCIGKGFGRRRRDSM</sequence>
<accession>A0AAX4P8W1</accession>
<dbReference type="Gene3D" id="3.60.20.40">
    <property type="match status" value="1"/>
</dbReference>
<dbReference type="AlphaFoldDB" id="A0AAX4P8W1"/>
<comment type="function">
    <text evidence="3">Cleaves the gamma-glutamyl peptide bond of glutathione and glutathione conjugates.</text>
</comment>
<dbReference type="PRINTS" id="PR01210">
    <property type="entry name" value="GGTRANSPTASE"/>
</dbReference>
<feature type="active site" description="Nucleophile" evidence="1">
    <location>
        <position position="506"/>
    </location>
</feature>